<dbReference type="SUPFAM" id="SSF51679">
    <property type="entry name" value="Bacterial luciferase-like"/>
    <property type="match status" value="1"/>
</dbReference>
<dbReference type="RefSeq" id="WP_111470863.1">
    <property type="nucleotide sequence ID" value="NZ_QLIX01000012.1"/>
</dbReference>
<dbReference type="OrthoDB" id="9814695at2"/>
<evidence type="ECO:0000256" key="7">
    <source>
        <dbReference type="SAM" id="MobiDB-lite"/>
    </source>
</evidence>
<feature type="domain" description="Luciferase-like" evidence="8">
    <location>
        <begin position="1"/>
        <end position="290"/>
    </location>
</feature>
<evidence type="ECO:0000256" key="1">
    <source>
        <dbReference type="ARBA" id="ARBA00022630"/>
    </source>
</evidence>
<keyword evidence="3 6" id="KW-0521">NADP</keyword>
<dbReference type="GO" id="GO:0019740">
    <property type="term" value="P:nitrogen utilization"/>
    <property type="evidence" value="ECO:0007669"/>
    <property type="project" value="UniProtKB-UniRule"/>
</dbReference>
<evidence type="ECO:0000259" key="8">
    <source>
        <dbReference type="Pfam" id="PF00296"/>
    </source>
</evidence>
<dbReference type="GO" id="GO:0008726">
    <property type="term" value="F:alkanesulfonate monooxygenase activity"/>
    <property type="evidence" value="ECO:0007669"/>
    <property type="project" value="TreeGrafter"/>
</dbReference>
<sequence>MQLGVFIPIGNNGWLISTTSPQYMPSFDLNRTIVEKAERFGFDFALSMIKLRGFGGPSGFWDHNLESFTLMAGLAAVTSRIQLFATCAVLTLPPAIAARMAVTIDSISHGRFGVNLITGWQRAEYTQMGLWPGASHYHRRYDYCAEYVTIMKELWTTGRSDLKGDFFQMEDCRCSPLPQAHIPIICAAQSDAGTRYAAEHADYNFCASFGVNQPQAVAPSVARLVKATEETGRDCGALVLTMIIADETDAAAMAKWEHYKAGADLEALAWRDAQAGDDPSRDPYAGPNRRKTLAENGRPLPTNQGVLCGSYASIARMLDEMATVPGVRGVMLTFDDFVIGMEQFGTRILPLMHCRNTVSQAA</sequence>
<dbReference type="CDD" id="cd01094">
    <property type="entry name" value="Alkanesulfonate_monoxygenase"/>
    <property type="match status" value="1"/>
</dbReference>
<dbReference type="PANTHER" id="PTHR42847:SF4">
    <property type="entry name" value="ALKANESULFONATE MONOOXYGENASE-RELATED"/>
    <property type="match status" value="1"/>
</dbReference>
<dbReference type="EMBL" id="QLIX01000012">
    <property type="protein sequence ID" value="RAI57980.1"/>
    <property type="molecule type" value="Genomic_DNA"/>
</dbReference>
<evidence type="ECO:0000313" key="10">
    <source>
        <dbReference type="Proteomes" id="UP000249065"/>
    </source>
</evidence>
<accession>A0A327M4S5</accession>
<protein>
    <recommendedName>
        <fullName evidence="6">Pyrimidine monooxygenase RutA</fullName>
        <ecNumber evidence="6">1.14.99.46</ecNumber>
    </recommendedName>
</protein>
<dbReference type="Gene3D" id="3.20.20.30">
    <property type="entry name" value="Luciferase-like domain"/>
    <property type="match status" value="1"/>
</dbReference>
<evidence type="ECO:0000256" key="4">
    <source>
        <dbReference type="ARBA" id="ARBA00023002"/>
    </source>
</evidence>
<dbReference type="Pfam" id="PF00296">
    <property type="entry name" value="Bac_luciferase"/>
    <property type="match status" value="1"/>
</dbReference>
<evidence type="ECO:0000256" key="5">
    <source>
        <dbReference type="ARBA" id="ARBA00023033"/>
    </source>
</evidence>
<reference evidence="10" key="1">
    <citation type="submission" date="2018-06" db="EMBL/GenBank/DDBJ databases">
        <authorList>
            <person name="Khan S.A."/>
        </authorList>
    </citation>
    <scope>NUCLEOTIDE SEQUENCE [LARGE SCALE GENOMIC DNA]</scope>
    <source>
        <strain evidence="10">DB-1506</strain>
    </source>
</reference>
<dbReference type="InterPro" id="IPR011251">
    <property type="entry name" value="Luciferase-like_dom"/>
</dbReference>
<comment type="similarity">
    <text evidence="6">Belongs to the NtaA/SnaA/DszA monooxygenase family. RutA subfamily.</text>
</comment>
<organism evidence="9 10">
    <name type="scientific">Roseicella frigidaeris</name>
    <dbReference type="NCBI Taxonomy" id="2230885"/>
    <lineage>
        <taxon>Bacteria</taxon>
        <taxon>Pseudomonadati</taxon>
        <taxon>Pseudomonadota</taxon>
        <taxon>Alphaproteobacteria</taxon>
        <taxon>Acetobacterales</taxon>
        <taxon>Roseomonadaceae</taxon>
        <taxon>Roseicella</taxon>
    </lineage>
</organism>
<name>A0A327M4S5_9PROT</name>
<evidence type="ECO:0000256" key="2">
    <source>
        <dbReference type="ARBA" id="ARBA00022643"/>
    </source>
</evidence>
<keyword evidence="2 6" id="KW-0288">FMN</keyword>
<proteinExistence type="inferred from homology"/>
<dbReference type="InterPro" id="IPR019914">
    <property type="entry name" value="Pyrimidine_monooxygenase_RutA"/>
</dbReference>
<feature type="region of interest" description="Disordered" evidence="7">
    <location>
        <begin position="276"/>
        <end position="301"/>
    </location>
</feature>
<comment type="catalytic activity">
    <reaction evidence="6">
        <text>thymine + FMNH2 + NADH + O2 = (Z)-2-methylureidoacrylate + FMN + NAD(+) + H2O + H(+)</text>
        <dbReference type="Rhea" id="RHEA:31599"/>
        <dbReference type="ChEBI" id="CHEBI:15377"/>
        <dbReference type="ChEBI" id="CHEBI:15378"/>
        <dbReference type="ChEBI" id="CHEBI:15379"/>
        <dbReference type="ChEBI" id="CHEBI:17821"/>
        <dbReference type="ChEBI" id="CHEBI:57540"/>
        <dbReference type="ChEBI" id="CHEBI:57618"/>
        <dbReference type="ChEBI" id="CHEBI:57945"/>
        <dbReference type="ChEBI" id="CHEBI:58210"/>
        <dbReference type="ChEBI" id="CHEBI:143783"/>
        <dbReference type="EC" id="1.14.99.46"/>
    </reaction>
</comment>
<feature type="binding site" evidence="6">
    <location>
        <begin position="49"/>
        <end position="50"/>
    </location>
    <ligand>
        <name>FMN</name>
        <dbReference type="ChEBI" id="CHEBI:58210"/>
    </ligand>
</feature>
<feature type="binding site" evidence="6">
    <location>
        <position position="115"/>
    </location>
    <ligand>
        <name>FMN</name>
        <dbReference type="ChEBI" id="CHEBI:58210"/>
    </ligand>
</feature>
<comment type="catalytic activity">
    <reaction evidence="6">
        <text>uracil + FMNH2 + NADH + O2 = (Z)-3-ureidoacrylate + FMN + NAD(+) + H2O + H(+)</text>
        <dbReference type="Rhea" id="RHEA:31587"/>
        <dbReference type="ChEBI" id="CHEBI:15377"/>
        <dbReference type="ChEBI" id="CHEBI:15378"/>
        <dbReference type="ChEBI" id="CHEBI:15379"/>
        <dbReference type="ChEBI" id="CHEBI:17568"/>
        <dbReference type="ChEBI" id="CHEBI:57540"/>
        <dbReference type="ChEBI" id="CHEBI:57618"/>
        <dbReference type="ChEBI" id="CHEBI:57945"/>
        <dbReference type="ChEBI" id="CHEBI:58210"/>
        <dbReference type="ChEBI" id="CHEBI:59891"/>
        <dbReference type="EC" id="1.14.99.46"/>
    </reaction>
</comment>
<dbReference type="GO" id="GO:0006212">
    <property type="term" value="P:uracil catabolic process"/>
    <property type="evidence" value="ECO:0007669"/>
    <property type="project" value="UniProtKB-UniRule"/>
</dbReference>
<feature type="binding site" evidence="6">
    <location>
        <begin position="140"/>
        <end position="141"/>
    </location>
    <ligand>
        <name>FMN</name>
        <dbReference type="ChEBI" id="CHEBI:58210"/>
    </ligand>
</feature>
<dbReference type="NCBIfam" id="TIGR03612">
    <property type="entry name" value="RutA"/>
    <property type="match status" value="1"/>
</dbReference>
<dbReference type="AlphaFoldDB" id="A0A327M4S5"/>
<dbReference type="GO" id="GO:0052614">
    <property type="term" value="F:uracil oxygenase activity"/>
    <property type="evidence" value="ECO:0007669"/>
    <property type="project" value="UniProtKB-EC"/>
</dbReference>
<keyword evidence="4 6" id="KW-0560">Oxidoreductase</keyword>
<dbReference type="Proteomes" id="UP000249065">
    <property type="component" value="Unassembled WGS sequence"/>
</dbReference>
<keyword evidence="10" id="KW-1185">Reference proteome</keyword>
<dbReference type="GO" id="GO:0046306">
    <property type="term" value="P:alkanesulfonate catabolic process"/>
    <property type="evidence" value="ECO:0007669"/>
    <property type="project" value="TreeGrafter"/>
</dbReference>
<evidence type="ECO:0000256" key="3">
    <source>
        <dbReference type="ARBA" id="ARBA00022857"/>
    </source>
</evidence>
<dbReference type="PANTHER" id="PTHR42847">
    <property type="entry name" value="ALKANESULFONATE MONOOXYGENASE"/>
    <property type="match status" value="1"/>
</dbReference>
<feature type="binding site" evidence="6">
    <location>
        <position position="124"/>
    </location>
    <ligand>
        <name>FMN</name>
        <dbReference type="ChEBI" id="CHEBI:58210"/>
    </ligand>
</feature>
<keyword evidence="5 6" id="KW-0503">Monooxygenase</keyword>
<comment type="function">
    <text evidence="6">Catalyzes the pyrimidine ring opening between N-3 and C-4 by an unusual flavin hydroperoxide-catalyzed mechanism, adding oxygen atoms in the process to yield ureidoacrylate peracid, that immediately reacts with FMN forming ureidoacrylate and FMN-N(5)-oxide. The FMN-N(5)-oxide reacts spontaneously with NADH to produce FMN. Requires the flavin reductase RutF to regenerate FMN in vivo.</text>
</comment>
<feature type="binding site" evidence="6">
    <location>
        <position position="190"/>
    </location>
    <ligand>
        <name>FMN</name>
        <dbReference type="ChEBI" id="CHEBI:58210"/>
    </ligand>
</feature>
<keyword evidence="1 6" id="KW-0285">Flavoprotein</keyword>
<gene>
    <name evidence="6 9" type="primary">rutA</name>
    <name evidence="9" type="ORF">DOO78_15965</name>
</gene>
<dbReference type="HAMAP" id="MF_01699">
    <property type="entry name" value="RutA"/>
    <property type="match status" value="1"/>
</dbReference>
<dbReference type="InterPro" id="IPR050172">
    <property type="entry name" value="SsuD_RutA_monooxygenase"/>
</dbReference>
<evidence type="ECO:0000256" key="6">
    <source>
        <dbReference type="HAMAP-Rule" id="MF_01699"/>
    </source>
</evidence>
<comment type="caution">
    <text evidence="9">The sequence shown here is derived from an EMBL/GenBank/DDBJ whole genome shotgun (WGS) entry which is preliminary data.</text>
</comment>
<dbReference type="InterPro" id="IPR036661">
    <property type="entry name" value="Luciferase-like_sf"/>
</dbReference>
<evidence type="ECO:0000313" key="9">
    <source>
        <dbReference type="EMBL" id="RAI57980.1"/>
    </source>
</evidence>
<dbReference type="EC" id="1.14.99.46" evidence="6"/>